<dbReference type="CDD" id="cd03398">
    <property type="entry name" value="PAP2_haloperoxidase"/>
    <property type="match status" value="1"/>
</dbReference>
<accession>A0A1M6KCK2</accession>
<dbReference type="SUPFAM" id="SSF48317">
    <property type="entry name" value="Acid phosphatase/Vanadium-dependent haloperoxidase"/>
    <property type="match status" value="1"/>
</dbReference>
<gene>
    <name evidence="5" type="ORF">SAMN04488028_101525</name>
</gene>
<dbReference type="Gene3D" id="2.130.10.130">
    <property type="entry name" value="Integrin alpha, N-terminal"/>
    <property type="match status" value="1"/>
</dbReference>
<dbReference type="InterPro" id="IPR016119">
    <property type="entry name" value="Br/Cl_peroxidase_C"/>
</dbReference>
<evidence type="ECO:0000256" key="1">
    <source>
        <dbReference type="ARBA" id="ARBA00022729"/>
    </source>
</evidence>
<feature type="domain" description="DUF6851" evidence="4">
    <location>
        <begin position="694"/>
        <end position="801"/>
    </location>
</feature>
<keyword evidence="1" id="KW-0732">Signal</keyword>
<feature type="domain" description="ASPIC/UnbV" evidence="2">
    <location>
        <begin position="423"/>
        <end position="487"/>
    </location>
</feature>
<evidence type="ECO:0000313" key="5">
    <source>
        <dbReference type="EMBL" id="SHJ56669.1"/>
    </source>
</evidence>
<feature type="domain" description="PKD-like" evidence="3">
    <location>
        <begin position="545"/>
        <end position="601"/>
    </location>
</feature>
<dbReference type="Pfam" id="PF19408">
    <property type="entry name" value="PKD_6"/>
    <property type="match status" value="1"/>
</dbReference>
<keyword evidence="6" id="KW-1185">Reference proteome</keyword>
<dbReference type="SUPFAM" id="SSF69318">
    <property type="entry name" value="Integrin alpha N-terminal domain"/>
    <property type="match status" value="1"/>
</dbReference>
<reference evidence="6" key="1">
    <citation type="submission" date="2016-11" db="EMBL/GenBank/DDBJ databases">
        <authorList>
            <person name="Varghese N."/>
            <person name="Submissions S."/>
        </authorList>
    </citation>
    <scope>NUCLEOTIDE SEQUENCE [LARGE SCALE GENOMIC DNA]</scope>
    <source>
        <strain evidence="6">DSM 26134</strain>
    </source>
</reference>
<dbReference type="InterPro" id="IPR028994">
    <property type="entry name" value="Integrin_alpha_N"/>
</dbReference>
<dbReference type="Pfam" id="PF07593">
    <property type="entry name" value="UnbV_ASPIC"/>
    <property type="match status" value="1"/>
</dbReference>
<dbReference type="Gene3D" id="1.10.606.10">
    <property type="entry name" value="Vanadium-containing Chloroperoxidase, domain 2"/>
    <property type="match status" value="1"/>
</dbReference>
<dbReference type="STRING" id="156994.SAMN04488028_101525"/>
<dbReference type="InterPro" id="IPR013517">
    <property type="entry name" value="FG-GAP"/>
</dbReference>
<evidence type="ECO:0000259" key="3">
    <source>
        <dbReference type="Pfam" id="PF19408"/>
    </source>
</evidence>
<dbReference type="PANTHER" id="PTHR16026">
    <property type="entry name" value="CARTILAGE ACIDIC PROTEIN 1"/>
    <property type="match status" value="1"/>
</dbReference>
<dbReference type="InterPro" id="IPR011519">
    <property type="entry name" value="UnbV_ASPIC"/>
</dbReference>
<dbReference type="InterPro" id="IPR045829">
    <property type="entry name" value="PKD_6"/>
</dbReference>
<dbReference type="Pfam" id="PF13517">
    <property type="entry name" value="FG-GAP_3"/>
    <property type="match status" value="2"/>
</dbReference>
<evidence type="ECO:0000259" key="2">
    <source>
        <dbReference type="Pfam" id="PF07593"/>
    </source>
</evidence>
<dbReference type="GO" id="GO:0004601">
    <property type="term" value="F:peroxidase activity"/>
    <property type="evidence" value="ECO:0007669"/>
    <property type="project" value="InterPro"/>
</dbReference>
<proteinExistence type="predicted"/>
<organism evidence="5 6">
    <name type="scientific">Reichenbachiella agariperforans</name>
    <dbReference type="NCBI Taxonomy" id="156994"/>
    <lineage>
        <taxon>Bacteria</taxon>
        <taxon>Pseudomonadati</taxon>
        <taxon>Bacteroidota</taxon>
        <taxon>Cytophagia</taxon>
        <taxon>Cytophagales</taxon>
        <taxon>Reichenbachiellaceae</taxon>
        <taxon>Reichenbachiella</taxon>
    </lineage>
</organism>
<dbReference type="PANTHER" id="PTHR16026:SF0">
    <property type="entry name" value="CARTILAGE ACIDIC PROTEIN 1"/>
    <property type="match status" value="1"/>
</dbReference>
<evidence type="ECO:0000313" key="6">
    <source>
        <dbReference type="Proteomes" id="UP000184474"/>
    </source>
</evidence>
<dbReference type="Proteomes" id="UP000184474">
    <property type="component" value="Unassembled WGS sequence"/>
</dbReference>
<name>A0A1M6KCK2_REIAG</name>
<dbReference type="InterPro" id="IPR027039">
    <property type="entry name" value="Crtac1"/>
</dbReference>
<dbReference type="EMBL" id="FRAA01000001">
    <property type="protein sequence ID" value="SHJ56669.1"/>
    <property type="molecule type" value="Genomic_DNA"/>
</dbReference>
<dbReference type="InterPro" id="IPR049283">
    <property type="entry name" value="DUF6851"/>
</dbReference>
<dbReference type="InterPro" id="IPR036938">
    <property type="entry name" value="PAP2/HPO_sf"/>
</dbReference>
<protein>
    <submittedName>
        <fullName evidence="5">Repeat domain-containing protein</fullName>
    </submittedName>
</protein>
<sequence>MFLAGRSVLQAQQFKEIGLQSKLSEVSNNNGVAVADYDNDGDLDVFAVTRWDGQNPASSQLFQNNNDGTFTNVTTQSGIQSTHDYSVNRPQSPHPFGEKMGASWGDFNNDGYADLFLTNSIYLELYLNNGDGTFTDVTTEMGIIDTNECINVVGLWFDYNNDSFLDLYVSGVITVSSCRGKLYRNNGGTSFTEVSEEAGVKDSGRSAWTAIPLDVNEDGHQDFYIANDFGASNELYVNDGTGYFVDQAEAYGVSDKFMDGMGVAYADYDNDGSLDLYVTNINESSLFRNSGGVFQNVSKEVDVFLTGWGWGCGFADFDHDLDMDLVVANGYYNNDQDRYYENTLETGRMMFLDHSEQSAFGKSSISNGLTVFDYDNDGDLDVLIGRTAGALGFYENQVISGGNEGGQNWVKIDLEGVKSNRDAIGTLVTLQAGGKMYKRYYQGAGLMMQNQIPVHFGLANIESIDEVVIAWTSGIIDRYDDVPVNSFIHVTEGIGYQTLSLSSDKISGCTDPNSCNYEVTATFDDGSCEYLKSNPISGRVLVGPLSTFTYSYPKVQGNDYQWTVSNGHILHGQGTESITVQWGIGQYGQVAVTEKGKCYSQEIALDVAIVSDEVDYDVSVARLWNEALLSAIRVDFARPTVHARNLFHASIVMYDAWAIISGGADPYLIGKQLYNYNNSFDGFESLIEKGEALDIAISYAAYRLLTYRFRHSPNQKVTQDRFDELMLLLGYDPYNNFSDYRGGDPAALGNFIAQSMIEYGLIDGANESNQYSNEYYQPVNAPLVPVLPGNPTIENPNRWQPLQFQVFIDQAGNPISGNTPSFLSPEWGNVKPFSLREESATHYSRNGNEYIVYHDPGTPPKINQAKMASSDVDVYKWNFSLVAIWSSHLDPSDGVMWDISPRGIGSVDFHDLPSELSDYEGFYDLFEGGDIGQGRSVNPVTGQAYQPQIVARGDYARVLAEFWADGPDSETPPGHWFTILNYVHDHPDFERKFKGQDGVINPLEWDVKAYFTLGGAMHDAAIASWGVKGWYDFIRPISAIRYMADQGQCTDPSLDNYHSDGIPLIEGYIEVVKVGDPLAGHENQHVGKIKLFAWKGHDYIDDPEKDEARVDWILAENWWPYQRPSFVTPPFAGYVSGHSTYSRAAAEVLTRLTGSDYFPGGMGEFTAKKNKFLVFEEGPSQDVVLQWATYRDASDQCSLSRIWGGIHPPADDLSGRMMGGRIGRDAFALAEKYFNGNGLSVKVKHNVYPVPSHSHEVYITNTSMGEQFFAYDLQGNQIPVRKTGFNDITGITSISFDTTNPGIYFLKSDSGAWKVLLQ</sequence>
<dbReference type="Pfam" id="PF21167">
    <property type="entry name" value="DUF6851"/>
    <property type="match status" value="1"/>
</dbReference>
<evidence type="ECO:0000259" key="4">
    <source>
        <dbReference type="Pfam" id="PF21167"/>
    </source>
</evidence>